<dbReference type="InterPro" id="IPR002110">
    <property type="entry name" value="Ankyrin_rpt"/>
</dbReference>
<sequence length="516" mass="57292">MDHHALVEELPEIEKLTPQERIALARERRAEQLRQNAAREAQLPMPAQRRPRLRFTPDVALLEATCAIDNNERIVRLLLRYGACVNAKDTELWTPLHAAACCAYIDIVRLLIAHNADLLAVNADGNMPYDICDDEQTLDLIESEMAARGITQEMIDERRQQPEREMLNDMKILHQRGLPLDQRNSVDKSTFVSFSGEREIYLHIAAANGYYDVAAFLLRCNVSPALRDIDLWQPIHAAASWNQPDLIELLCEYGADINAKTGAGESPLELTEDEPTQQVIRTIAQTEARRRRGPGGGYFGVRDSRRQSRKRKKFESPQQPPSTLENPFSARGAIRRQSLRDRSGMSLARLEAQREGSDLIRSYNSKEDLSSNTADDSLNVGSSSYLNNPTASASASSSALHGTPHQQQRRESPPKRALMARSASHQKQKQQMSPDEWLKKLEADSAGFRDNDGEDGELQSELKGGQRMKSGGGGGARGQQEMNGGPTATFGGASKQQLAMGSGPNRRRKQGCCSVL</sequence>
<evidence type="ECO:0000256" key="3">
    <source>
        <dbReference type="SAM" id="MobiDB-lite"/>
    </source>
</evidence>
<dbReference type="PANTHER" id="PTHR24179:SF29">
    <property type="entry name" value="LD46604P"/>
    <property type="match status" value="1"/>
</dbReference>
<feature type="region of interest" description="Disordered" evidence="3">
    <location>
        <begin position="361"/>
        <end position="516"/>
    </location>
</feature>
<organism evidence="4 5">
    <name type="scientific">Meloidogyne hapla</name>
    <name type="common">Root-knot nematode worm</name>
    <dbReference type="NCBI Taxonomy" id="6305"/>
    <lineage>
        <taxon>Eukaryota</taxon>
        <taxon>Metazoa</taxon>
        <taxon>Ecdysozoa</taxon>
        <taxon>Nematoda</taxon>
        <taxon>Chromadorea</taxon>
        <taxon>Rhabditida</taxon>
        <taxon>Tylenchina</taxon>
        <taxon>Tylenchomorpha</taxon>
        <taxon>Tylenchoidea</taxon>
        <taxon>Meloidogynidae</taxon>
        <taxon>Meloidogyninae</taxon>
        <taxon>Meloidogyne</taxon>
    </lineage>
</organism>
<feature type="compositionally biased region" description="Basic and acidic residues" evidence="3">
    <location>
        <begin position="436"/>
        <end position="451"/>
    </location>
</feature>
<dbReference type="GO" id="GO:0004857">
    <property type="term" value="F:enzyme inhibitor activity"/>
    <property type="evidence" value="ECO:0007669"/>
    <property type="project" value="TreeGrafter"/>
</dbReference>
<accession>A0A1I8AZN4</accession>
<protein>
    <submittedName>
        <fullName evidence="5">ANK_REP_REGION domain-containing protein</fullName>
    </submittedName>
</protein>
<dbReference type="SMART" id="SM00248">
    <property type="entry name" value="ANK"/>
    <property type="match status" value="4"/>
</dbReference>
<dbReference type="OMA" id="CAHINVV"/>
<evidence type="ECO:0000313" key="4">
    <source>
        <dbReference type="Proteomes" id="UP000095281"/>
    </source>
</evidence>
<keyword evidence="1" id="KW-0677">Repeat</keyword>
<dbReference type="SUPFAM" id="SSF48403">
    <property type="entry name" value="Ankyrin repeat"/>
    <property type="match status" value="1"/>
</dbReference>
<evidence type="ECO:0000313" key="5">
    <source>
        <dbReference type="WBParaSite" id="MhA1_Contig1133.frz3.gene11"/>
    </source>
</evidence>
<dbReference type="Pfam" id="PF12796">
    <property type="entry name" value="Ank_2"/>
    <property type="match status" value="2"/>
</dbReference>
<evidence type="ECO:0000256" key="1">
    <source>
        <dbReference type="ARBA" id="ARBA00022737"/>
    </source>
</evidence>
<keyword evidence="2" id="KW-0040">ANK repeat</keyword>
<feature type="repeat" description="ANK" evidence="2">
    <location>
        <begin position="230"/>
        <end position="262"/>
    </location>
</feature>
<feature type="repeat" description="ANK" evidence="2">
    <location>
        <begin position="91"/>
        <end position="123"/>
    </location>
</feature>
<evidence type="ECO:0000256" key="2">
    <source>
        <dbReference type="PROSITE-ProRule" id="PRU00023"/>
    </source>
</evidence>
<keyword evidence="4" id="KW-1185">Reference proteome</keyword>
<dbReference type="WBParaSite" id="MhA1_Contig1133.frz3.gene11">
    <property type="protein sequence ID" value="MhA1_Contig1133.frz3.gene11"/>
    <property type="gene ID" value="MhA1_Contig1133.frz3.gene11"/>
</dbReference>
<dbReference type="GO" id="GO:0017020">
    <property type="term" value="F:myosin phosphatase regulator activity"/>
    <property type="evidence" value="ECO:0007669"/>
    <property type="project" value="TreeGrafter"/>
</dbReference>
<dbReference type="PROSITE" id="PS50297">
    <property type="entry name" value="ANK_REP_REGION"/>
    <property type="match status" value="2"/>
</dbReference>
<reference evidence="5" key="1">
    <citation type="submission" date="2016-11" db="UniProtKB">
        <authorList>
            <consortium name="WormBaseParasite"/>
        </authorList>
    </citation>
    <scope>IDENTIFICATION</scope>
</reference>
<feature type="compositionally biased region" description="Polar residues" evidence="3">
    <location>
        <begin position="370"/>
        <end position="390"/>
    </location>
</feature>
<dbReference type="InterPro" id="IPR051226">
    <property type="entry name" value="PP1_Regulatory_Subunit"/>
</dbReference>
<dbReference type="PROSITE" id="PS50088">
    <property type="entry name" value="ANK_REPEAT"/>
    <property type="match status" value="2"/>
</dbReference>
<feature type="region of interest" description="Disordered" evidence="3">
    <location>
        <begin position="285"/>
        <end position="346"/>
    </location>
</feature>
<dbReference type="PANTHER" id="PTHR24179">
    <property type="entry name" value="PROTEIN PHOSPHATASE 1 REGULATORY SUBUNIT 12"/>
    <property type="match status" value="1"/>
</dbReference>
<dbReference type="AlphaFoldDB" id="A0A1I8AZN4"/>
<feature type="compositionally biased region" description="Polar residues" evidence="3">
    <location>
        <begin position="423"/>
        <end position="433"/>
    </location>
</feature>
<proteinExistence type="predicted"/>
<dbReference type="InterPro" id="IPR036770">
    <property type="entry name" value="Ankyrin_rpt-contain_sf"/>
</dbReference>
<dbReference type="GO" id="GO:0005737">
    <property type="term" value="C:cytoplasm"/>
    <property type="evidence" value="ECO:0007669"/>
    <property type="project" value="TreeGrafter"/>
</dbReference>
<name>A0A1I8AZN4_MELHA</name>
<dbReference type="Gene3D" id="1.25.40.20">
    <property type="entry name" value="Ankyrin repeat-containing domain"/>
    <property type="match status" value="2"/>
</dbReference>
<dbReference type="Proteomes" id="UP000095281">
    <property type="component" value="Unplaced"/>
</dbReference>